<dbReference type="GeneID" id="91009987"/>
<reference evidence="1" key="2">
    <citation type="submission" date="2010-05" db="EMBL/GenBank/DDBJ databases">
        <title>Revision and reannotation of the Halomonas elongata DSM 2581(T) genome.</title>
        <authorList>
            <person name="Pfeiffer F."/>
            <person name="Bagyan I."/>
            <person name="Alfaro-Espinoza G."/>
            <person name="Zamora-Lagos M.A."/>
            <person name="Habermann B."/>
            <person name="Oesterhelt D."/>
            <person name="Kunte H.J."/>
        </authorList>
    </citation>
    <scope>NUCLEOTIDE SEQUENCE</scope>
    <source>
        <strain evidence="1">Type strain: DSM 2581</strain>
    </source>
</reference>
<evidence type="ECO:0000313" key="1">
    <source>
        <dbReference type="EMBL" id="SJK83806.1"/>
    </source>
</evidence>
<dbReference type="EMBL" id="FN869568">
    <property type="protein sequence ID" value="SJK83806.1"/>
    <property type="molecule type" value="Genomic_DNA"/>
</dbReference>
<dbReference type="RefSeq" id="WP_041602043.1">
    <property type="nucleotide sequence ID" value="NC_014532.2"/>
</dbReference>
<reference evidence="2 4" key="4">
    <citation type="submission" date="2023-11" db="EMBL/GenBank/DDBJ databases">
        <title>MicrobeMod: A computational toolkit for identifying prokaryotic methylation and restriction-modification with nanopore sequencing.</title>
        <authorList>
            <person name="Crits-Christoph A."/>
            <person name="Kang S.C."/>
            <person name="Lee H."/>
            <person name="Ostrov N."/>
        </authorList>
    </citation>
    <scope>NUCLEOTIDE SEQUENCE [LARGE SCALE GENOMIC DNA]</scope>
    <source>
        <strain evidence="2 4">ATCC 33173</strain>
    </source>
</reference>
<gene>
    <name evidence="1" type="ORF">HELO_2656A</name>
    <name evidence="2" type="ORF">SR933_07350</name>
</gene>
<evidence type="ECO:0000313" key="3">
    <source>
        <dbReference type="Proteomes" id="UP000008707"/>
    </source>
</evidence>
<dbReference type="Proteomes" id="UP000008707">
    <property type="component" value="Chromosome"/>
</dbReference>
<evidence type="ECO:0000313" key="2">
    <source>
        <dbReference type="EMBL" id="WPU48698.1"/>
    </source>
</evidence>
<protein>
    <submittedName>
        <fullName evidence="1">Uncharacterized protein</fullName>
    </submittedName>
</protein>
<accession>A0A1R4A4C7</accession>
<reference evidence="1" key="1">
    <citation type="journal article" date="2010" name="Environ. Microbiol.">
        <title>A blueprint of ectoine metabolism from the genome of the industrial producer Halomonas elongata DSM 2581(T).</title>
        <authorList>
            <person name="Schwibbert K."/>
            <person name="Marin-Sanguino A."/>
            <person name="Bagyan I."/>
            <person name="Heidrich G."/>
            <person name="Lentzen G."/>
            <person name="Seitz H."/>
            <person name="Rampp M."/>
            <person name="Schuster S.C."/>
            <person name="Klenk H.P."/>
            <person name="Pfeiffer F."/>
            <person name="Oesterhelt D."/>
            <person name="Kunte H.J."/>
        </authorList>
    </citation>
    <scope>NUCLEOTIDE SEQUENCE</scope>
    <source>
        <strain evidence="1">Type strain: DSM 2581</strain>
    </source>
</reference>
<dbReference type="AlphaFoldDB" id="A0A1R4A4C7"/>
<dbReference type="Proteomes" id="UP001322512">
    <property type="component" value="Chromosome"/>
</dbReference>
<dbReference type="EMBL" id="CP139472">
    <property type="protein sequence ID" value="WPU48698.1"/>
    <property type="molecule type" value="Genomic_DNA"/>
</dbReference>
<sequence length="109" mass="12291">MLSHLETDRRCKPDGEHLEHLVKPRFTDAEFELIQAEAARRHGGRLAPLVHEATLIGIEVIQKRRRELLAKLANGEEPAADQQNELENLLAEMAERQFAGNSIDQSETA</sequence>
<proteinExistence type="predicted"/>
<name>A0A1R4A4C7_HALED</name>
<keyword evidence="4" id="KW-1185">Reference proteome</keyword>
<organism evidence="1 3">
    <name type="scientific">Halomonas elongata (strain ATCC 33173 / DSM 2581 / NBRC 15536 / NCIMB 2198 / 1H9)</name>
    <dbReference type="NCBI Taxonomy" id="768066"/>
    <lineage>
        <taxon>Bacteria</taxon>
        <taxon>Pseudomonadati</taxon>
        <taxon>Pseudomonadota</taxon>
        <taxon>Gammaproteobacteria</taxon>
        <taxon>Oceanospirillales</taxon>
        <taxon>Halomonadaceae</taxon>
        <taxon>Halomonas</taxon>
    </lineage>
</organism>
<dbReference type="OrthoDB" id="6884755at2"/>
<reference evidence="3" key="3">
    <citation type="journal article" date="2011" name="Environ. Microbiol.">
        <title>A blueprint of ectoine metabolism from the genome of the industrial producer Halomonas elongata DSM 2581(T).</title>
        <authorList>
            <person name="Schwibbert K."/>
            <person name="Marin-Sanguino A."/>
            <person name="Bagyan I."/>
            <person name="Heidrich G."/>
            <person name="Lentzen G."/>
            <person name="Seitz H."/>
            <person name="Rampp M."/>
            <person name="Schuster S.C."/>
            <person name="Klenk H.P."/>
            <person name="Pfeiffer F."/>
            <person name="Oesterhelt D."/>
            <person name="Kunte H.J."/>
        </authorList>
    </citation>
    <scope>NUCLEOTIDE SEQUENCE [LARGE SCALE GENOMIC DNA]</scope>
    <source>
        <strain evidence="3">ATCC 33173 / DSM 2581 / NBRC 15536 / NCIMB 2198 / 1H9</strain>
    </source>
</reference>
<dbReference type="KEGG" id="hel:HELO_2656A"/>
<evidence type="ECO:0000313" key="4">
    <source>
        <dbReference type="Proteomes" id="UP001322512"/>
    </source>
</evidence>